<feature type="transmembrane region" description="Helical" evidence="1">
    <location>
        <begin position="49"/>
        <end position="70"/>
    </location>
</feature>
<evidence type="ECO:0000256" key="1">
    <source>
        <dbReference type="SAM" id="Phobius"/>
    </source>
</evidence>
<keyword evidence="1" id="KW-1133">Transmembrane helix</keyword>
<accession>A0A8S9PN52</accession>
<reference evidence="2" key="1">
    <citation type="submission" date="2019-12" db="EMBL/GenBank/DDBJ databases">
        <title>Genome sequencing and annotation of Brassica cretica.</title>
        <authorList>
            <person name="Studholme D.J."/>
            <person name="Sarris P."/>
        </authorList>
    </citation>
    <scope>NUCLEOTIDE SEQUENCE</scope>
    <source>
        <strain evidence="2">PFS-109/04</strain>
        <tissue evidence="2">Leaf</tissue>
    </source>
</reference>
<organism evidence="2 3">
    <name type="scientific">Brassica cretica</name>
    <name type="common">Mustard</name>
    <dbReference type="NCBI Taxonomy" id="69181"/>
    <lineage>
        <taxon>Eukaryota</taxon>
        <taxon>Viridiplantae</taxon>
        <taxon>Streptophyta</taxon>
        <taxon>Embryophyta</taxon>
        <taxon>Tracheophyta</taxon>
        <taxon>Spermatophyta</taxon>
        <taxon>Magnoliopsida</taxon>
        <taxon>eudicotyledons</taxon>
        <taxon>Gunneridae</taxon>
        <taxon>Pentapetalae</taxon>
        <taxon>rosids</taxon>
        <taxon>malvids</taxon>
        <taxon>Brassicales</taxon>
        <taxon>Brassicaceae</taxon>
        <taxon>Brassiceae</taxon>
        <taxon>Brassica</taxon>
    </lineage>
</organism>
<protein>
    <submittedName>
        <fullName evidence="2">Uncharacterized protein</fullName>
    </submittedName>
</protein>
<comment type="caution">
    <text evidence="2">The sequence shown here is derived from an EMBL/GenBank/DDBJ whole genome shotgun (WGS) entry which is preliminary data.</text>
</comment>
<gene>
    <name evidence="2" type="ORF">F2Q69_00047178</name>
</gene>
<evidence type="ECO:0000313" key="2">
    <source>
        <dbReference type="EMBL" id="KAF3525113.1"/>
    </source>
</evidence>
<name>A0A8S9PN52_BRACR</name>
<dbReference type="AlphaFoldDB" id="A0A8S9PN52"/>
<keyword evidence="1" id="KW-0812">Transmembrane</keyword>
<dbReference type="Proteomes" id="UP000712600">
    <property type="component" value="Unassembled WGS sequence"/>
</dbReference>
<keyword evidence="1" id="KW-0472">Membrane</keyword>
<sequence>MSKDGPTRSCSLRVLELGISPITHVAQALPYCRDVIATILRSSDDHIDFAAATVVALLVMPSSALFTPLIPLERVFRLRSLIVSWEEIRVADEVFYARYFGELTCKQFCGQSCAVNFPVNG</sequence>
<evidence type="ECO:0000313" key="3">
    <source>
        <dbReference type="Proteomes" id="UP000712600"/>
    </source>
</evidence>
<proteinExistence type="predicted"/>
<dbReference type="EMBL" id="QGKX02001347">
    <property type="protein sequence ID" value="KAF3525113.1"/>
    <property type="molecule type" value="Genomic_DNA"/>
</dbReference>